<dbReference type="InterPro" id="IPR045028">
    <property type="entry name" value="DinG/Rad3-like"/>
</dbReference>
<evidence type="ECO:0000313" key="16">
    <source>
        <dbReference type="Proteomes" id="UP001629953"/>
    </source>
</evidence>
<evidence type="ECO:0000256" key="10">
    <source>
        <dbReference type="ARBA" id="ARBA00023125"/>
    </source>
</evidence>
<evidence type="ECO:0000256" key="13">
    <source>
        <dbReference type="ARBA" id="ARBA00038058"/>
    </source>
</evidence>
<keyword evidence="9" id="KW-0411">Iron-sulfur</keyword>
<dbReference type="Pfam" id="PF06733">
    <property type="entry name" value="DEAD_2"/>
    <property type="match status" value="1"/>
</dbReference>
<keyword evidence="7" id="KW-0067">ATP-binding</keyword>
<evidence type="ECO:0000313" key="15">
    <source>
        <dbReference type="EMBL" id="MFM2484845.1"/>
    </source>
</evidence>
<keyword evidence="5 15" id="KW-0378">Hydrolase</keyword>
<keyword evidence="3" id="KW-0547">Nucleotide-binding</keyword>
<name>A0ABW9G5D2_9GAMM</name>
<dbReference type="InterPro" id="IPR011604">
    <property type="entry name" value="PDDEXK-like_dom_sf"/>
</dbReference>
<dbReference type="SUPFAM" id="SSF52540">
    <property type="entry name" value="P-loop containing nucleoside triphosphate hydrolases"/>
    <property type="match status" value="1"/>
</dbReference>
<comment type="caution">
    <text evidence="15">The sequence shown here is derived from an EMBL/GenBank/DDBJ whole genome shotgun (WGS) entry which is preliminary data.</text>
</comment>
<keyword evidence="12" id="KW-0413">Isomerase</keyword>
<evidence type="ECO:0000256" key="7">
    <source>
        <dbReference type="ARBA" id="ARBA00022840"/>
    </source>
</evidence>
<dbReference type="PROSITE" id="PS51193">
    <property type="entry name" value="HELICASE_ATP_BIND_2"/>
    <property type="match status" value="1"/>
</dbReference>
<evidence type="ECO:0000256" key="6">
    <source>
        <dbReference type="ARBA" id="ARBA00022806"/>
    </source>
</evidence>
<dbReference type="GO" id="GO:0016787">
    <property type="term" value="F:hydrolase activity"/>
    <property type="evidence" value="ECO:0007669"/>
    <property type="project" value="UniProtKB-KW"/>
</dbReference>
<dbReference type="PANTHER" id="PTHR11472:SF34">
    <property type="entry name" value="REGULATOR OF TELOMERE ELONGATION HELICASE 1"/>
    <property type="match status" value="1"/>
</dbReference>
<comment type="similarity">
    <text evidence="13">Belongs to the helicase family. DinG subfamily.</text>
</comment>
<sequence>MSFFKAAVRTLCELVANEGALDSRFLPAPTGLAGIMAQKSYQRTKAHDYQREVKLTGRWQACGGELKLQGRADGAGVTAAGLDYLEEVKTLKITAENLPPAAHSRHFAQLQVYAYLWCEQHGCPSVAMHLTYLDESAKVLDCQRQEYIHLRDRSRIETWFERYWNWMNRYQQLISARDESHQKLAFPYSQFRPGQRRFAAGVYRTIEQGQQLLAEAPTGIGKTLATLYPAARQLGTVIDKIVYLSAKNSLQQLAQTTLQTMQQQGAALRVITLSGKQRACLNPGAACQASCPYAEHFYARYEALSVTLLQQPQLTREYLAKIGQEQQICPYYLAMALSPWFDVIIADYNYGLDSEGSLSWLVEPTGGRYALLVDEAHNVSERARGLYSAALSLSQLKQVIKLDLPDGVAKRLKALRRELNRLINHDLTTHLLVTIAPPAALLRQVGHSIQVIEQQLAETGRVSEPLLDLYFQLYRLRERSEHFAPHYQYQLLRSAATLAPHVQLKLTCLDPAPELKNRFAKAHASVFFSATLQPLSSTAQALGLDDGHYQLCLPSPYRSEQQGVWLVSDINTRYRQREQSYAHLARLIECSFASQQRNQLVFFPSFAYLQAVAERLDERLPLLIQQRKMDDGAREQFLVELGAPQTPSLGLCVLGGIFAEGIDLPGQQLASVMIVGVGLAQFNPSNQQLEQFLTARGEDGFALVYQYPGMQRVIQAAGRVIRTQHDWGTVILVDERYRQRDYQRLLPAHWRWQMCGAAQLPLQLQTFWQH</sequence>
<evidence type="ECO:0000256" key="3">
    <source>
        <dbReference type="ARBA" id="ARBA00022741"/>
    </source>
</evidence>
<proteinExistence type="inferred from homology"/>
<organism evidence="15 16">
    <name type="scientific">Celerinatantimonas yamalensis</name>
    <dbReference type="NCBI Taxonomy" id="559956"/>
    <lineage>
        <taxon>Bacteria</taxon>
        <taxon>Pseudomonadati</taxon>
        <taxon>Pseudomonadota</taxon>
        <taxon>Gammaproteobacteria</taxon>
        <taxon>Celerinatantimonadaceae</taxon>
        <taxon>Celerinatantimonas</taxon>
    </lineage>
</organism>
<evidence type="ECO:0000256" key="2">
    <source>
        <dbReference type="ARBA" id="ARBA00022723"/>
    </source>
</evidence>
<dbReference type="InterPro" id="IPR010614">
    <property type="entry name" value="RAD3-like_helicase_DEAD"/>
</dbReference>
<gene>
    <name evidence="15" type="ORF">ABUE30_07175</name>
</gene>
<dbReference type="PANTHER" id="PTHR11472">
    <property type="entry name" value="DNA REPAIR DEAD HELICASE RAD3/XP-D SUBFAMILY MEMBER"/>
    <property type="match status" value="1"/>
</dbReference>
<evidence type="ECO:0000256" key="4">
    <source>
        <dbReference type="ARBA" id="ARBA00022763"/>
    </source>
</evidence>
<dbReference type="Gene3D" id="3.90.320.10">
    <property type="match status" value="1"/>
</dbReference>
<dbReference type="InterPro" id="IPR027417">
    <property type="entry name" value="P-loop_NTPase"/>
</dbReference>
<dbReference type="SMART" id="SM00491">
    <property type="entry name" value="HELICc2"/>
    <property type="match status" value="1"/>
</dbReference>
<evidence type="ECO:0000256" key="9">
    <source>
        <dbReference type="ARBA" id="ARBA00023014"/>
    </source>
</evidence>
<feature type="domain" description="Helicase ATP-binding" evidence="14">
    <location>
        <begin position="181"/>
        <end position="424"/>
    </location>
</feature>
<protein>
    <submittedName>
        <fullName evidence="15">ATP-dependent DNA helicase</fullName>
        <ecNumber evidence="15">3.6.4.12</ecNumber>
    </submittedName>
</protein>
<evidence type="ECO:0000256" key="5">
    <source>
        <dbReference type="ARBA" id="ARBA00022801"/>
    </source>
</evidence>
<dbReference type="InterPro" id="IPR011545">
    <property type="entry name" value="DEAD/DEAH_box_helicase_dom"/>
</dbReference>
<dbReference type="InterPro" id="IPR006554">
    <property type="entry name" value="Helicase-like_DEXD_c2"/>
</dbReference>
<dbReference type="EMBL" id="JBEQCT010000002">
    <property type="protein sequence ID" value="MFM2484845.1"/>
    <property type="molecule type" value="Genomic_DNA"/>
</dbReference>
<dbReference type="Gene3D" id="1.10.30.20">
    <property type="entry name" value="Bacterial XPD DNA helicase, FeS cluster domain"/>
    <property type="match status" value="1"/>
</dbReference>
<dbReference type="InterPro" id="IPR042493">
    <property type="entry name" value="XPD_DNA_FeS"/>
</dbReference>
<keyword evidence="6 15" id="KW-0347">Helicase</keyword>
<keyword evidence="2" id="KW-0479">Metal-binding</keyword>
<evidence type="ECO:0000259" key="14">
    <source>
        <dbReference type="PROSITE" id="PS51193"/>
    </source>
</evidence>
<dbReference type="InterPro" id="IPR006555">
    <property type="entry name" value="ATP-dep_Helicase_C"/>
</dbReference>
<keyword evidence="1" id="KW-0004">4Fe-4S</keyword>
<keyword evidence="4" id="KW-0227">DNA damage</keyword>
<evidence type="ECO:0000256" key="12">
    <source>
        <dbReference type="ARBA" id="ARBA00023235"/>
    </source>
</evidence>
<keyword evidence="10" id="KW-0238">DNA-binding</keyword>
<keyword evidence="11" id="KW-0234">DNA repair</keyword>
<reference evidence="15 16" key="1">
    <citation type="journal article" date="2013" name="Int. J. Syst. Evol. Microbiol.">
        <title>Celerinatantimonas yamalensis sp. nov., a cold-adapted diazotrophic bacterium from a cold permafrost brine.</title>
        <authorList>
            <person name="Shcherbakova V."/>
            <person name="Chuvilskaya N."/>
            <person name="Rivkina E."/>
            <person name="Demidov N."/>
            <person name="Uchaeva V."/>
            <person name="Suetin S."/>
            <person name="Suzina N."/>
            <person name="Gilichinsky D."/>
        </authorList>
    </citation>
    <scope>NUCLEOTIDE SEQUENCE [LARGE SCALE GENOMIC DNA]</scope>
    <source>
        <strain evidence="15 16">C7</strain>
    </source>
</reference>
<accession>A0ABW9G5D2</accession>
<dbReference type="Gene3D" id="1.10.275.40">
    <property type="match status" value="1"/>
</dbReference>
<dbReference type="RefSeq" id="WP_408623034.1">
    <property type="nucleotide sequence ID" value="NZ_JBEQCT010000002.1"/>
</dbReference>
<dbReference type="Pfam" id="PF13307">
    <property type="entry name" value="Helicase_C_2"/>
    <property type="match status" value="1"/>
</dbReference>
<dbReference type="Proteomes" id="UP001629953">
    <property type="component" value="Unassembled WGS sequence"/>
</dbReference>
<keyword evidence="16" id="KW-1185">Reference proteome</keyword>
<dbReference type="GO" id="GO:0003678">
    <property type="term" value="F:DNA helicase activity"/>
    <property type="evidence" value="ECO:0007669"/>
    <property type="project" value="UniProtKB-EC"/>
</dbReference>
<dbReference type="Gene3D" id="3.40.50.300">
    <property type="entry name" value="P-loop containing nucleotide triphosphate hydrolases"/>
    <property type="match status" value="2"/>
</dbReference>
<dbReference type="EC" id="3.6.4.12" evidence="15"/>
<dbReference type="SMART" id="SM00488">
    <property type="entry name" value="DEXDc2"/>
    <property type="match status" value="1"/>
</dbReference>
<evidence type="ECO:0000256" key="11">
    <source>
        <dbReference type="ARBA" id="ARBA00023204"/>
    </source>
</evidence>
<keyword evidence="8" id="KW-0408">Iron</keyword>
<evidence type="ECO:0000256" key="1">
    <source>
        <dbReference type="ARBA" id="ARBA00022485"/>
    </source>
</evidence>
<evidence type="ECO:0000256" key="8">
    <source>
        <dbReference type="ARBA" id="ARBA00023004"/>
    </source>
</evidence>
<dbReference type="Pfam" id="PF00270">
    <property type="entry name" value="DEAD"/>
    <property type="match status" value="1"/>
</dbReference>
<dbReference type="InterPro" id="IPR014013">
    <property type="entry name" value="Helic_SF1/SF2_ATP-bd_DinG/Rad3"/>
</dbReference>